<dbReference type="Gene3D" id="3.10.180.10">
    <property type="entry name" value="2,3-Dihydroxybiphenyl 1,2-Dioxygenase, domain 1"/>
    <property type="match status" value="1"/>
</dbReference>
<dbReference type="AlphaFoldDB" id="A0A2S0WW15"/>
<evidence type="ECO:0000313" key="3">
    <source>
        <dbReference type="Proteomes" id="UP000244729"/>
    </source>
</evidence>
<gene>
    <name evidence="2" type="ORF">DCE93_07575</name>
</gene>
<sequence>MTIALQYTNITVNDVDESLAFYRDALGLAVQNDVASGEFRWVTLGSDAQPGLGIVLSEPHAGRSKADGDAMQELLAKGVLPMLVFRSDDVDATFETVRASGAEVLQEPIDQGWGPRDCAFRDPSGNTVRISQAPDA</sequence>
<evidence type="ECO:0000313" key="2">
    <source>
        <dbReference type="EMBL" id="AWB95535.1"/>
    </source>
</evidence>
<proteinExistence type="predicted"/>
<dbReference type="Pfam" id="PF00903">
    <property type="entry name" value="Glyoxalase"/>
    <property type="match status" value="1"/>
</dbReference>
<dbReference type="KEGG" id="agm:DCE93_07575"/>
<dbReference type="InterPro" id="IPR051785">
    <property type="entry name" value="MMCE/EMCE_epimerase"/>
</dbReference>
<organism evidence="2 3">
    <name type="scientific">Agromyces badenianii</name>
    <dbReference type="NCBI Taxonomy" id="2080742"/>
    <lineage>
        <taxon>Bacteria</taxon>
        <taxon>Bacillati</taxon>
        <taxon>Actinomycetota</taxon>
        <taxon>Actinomycetes</taxon>
        <taxon>Micrococcales</taxon>
        <taxon>Microbacteriaceae</taxon>
        <taxon>Agromyces</taxon>
    </lineage>
</organism>
<dbReference type="GO" id="GO:0046491">
    <property type="term" value="P:L-methylmalonyl-CoA metabolic process"/>
    <property type="evidence" value="ECO:0007669"/>
    <property type="project" value="TreeGrafter"/>
</dbReference>
<evidence type="ECO:0000256" key="1">
    <source>
        <dbReference type="ARBA" id="ARBA00022723"/>
    </source>
</evidence>
<dbReference type="PROSITE" id="PS51819">
    <property type="entry name" value="VOC"/>
    <property type="match status" value="1"/>
</dbReference>
<reference evidence="2 3" key="1">
    <citation type="submission" date="2018-04" db="EMBL/GenBank/DDBJ databases">
        <authorList>
            <person name="Li J."/>
        </authorList>
    </citation>
    <scope>NUCLEOTIDE SEQUENCE [LARGE SCALE GENOMIC DNA]</scope>
    <source>
        <strain evidence="3">30A</strain>
    </source>
</reference>
<dbReference type="OrthoDB" id="9794917at2"/>
<dbReference type="PANTHER" id="PTHR43048">
    <property type="entry name" value="METHYLMALONYL-COA EPIMERASE"/>
    <property type="match status" value="1"/>
</dbReference>
<dbReference type="EMBL" id="CP028913">
    <property type="protein sequence ID" value="AWB95535.1"/>
    <property type="molecule type" value="Genomic_DNA"/>
</dbReference>
<dbReference type="SUPFAM" id="SSF54593">
    <property type="entry name" value="Glyoxalase/Bleomycin resistance protein/Dihydroxybiphenyl dioxygenase"/>
    <property type="match status" value="1"/>
</dbReference>
<dbReference type="GO" id="GO:0046872">
    <property type="term" value="F:metal ion binding"/>
    <property type="evidence" value="ECO:0007669"/>
    <property type="project" value="UniProtKB-KW"/>
</dbReference>
<keyword evidence="3" id="KW-1185">Reference proteome</keyword>
<protein>
    <submittedName>
        <fullName evidence="2">Lyase</fullName>
    </submittedName>
</protein>
<dbReference type="GO" id="GO:0004493">
    <property type="term" value="F:methylmalonyl-CoA epimerase activity"/>
    <property type="evidence" value="ECO:0007669"/>
    <property type="project" value="TreeGrafter"/>
</dbReference>
<dbReference type="InterPro" id="IPR037523">
    <property type="entry name" value="VOC_core"/>
</dbReference>
<dbReference type="RefSeq" id="WP_108595349.1">
    <property type="nucleotide sequence ID" value="NZ_CP028913.1"/>
</dbReference>
<keyword evidence="1" id="KW-0479">Metal-binding</keyword>
<keyword evidence="2" id="KW-0456">Lyase</keyword>
<name>A0A2S0WW15_9MICO</name>
<dbReference type="PANTHER" id="PTHR43048:SF4">
    <property type="entry name" value="RING-CLEAVING DIOXYGENASE-RELATED"/>
    <property type="match status" value="1"/>
</dbReference>
<dbReference type="InterPro" id="IPR004360">
    <property type="entry name" value="Glyas_Fos-R_dOase_dom"/>
</dbReference>
<dbReference type="InterPro" id="IPR029068">
    <property type="entry name" value="Glyas_Bleomycin-R_OHBP_Dase"/>
</dbReference>
<dbReference type="Proteomes" id="UP000244729">
    <property type="component" value="Chromosome"/>
</dbReference>
<accession>A0A2S0WW15</accession>
<dbReference type="GO" id="GO:0016829">
    <property type="term" value="F:lyase activity"/>
    <property type="evidence" value="ECO:0007669"/>
    <property type="project" value="UniProtKB-KW"/>
</dbReference>